<dbReference type="PANTHER" id="PTHR30238">
    <property type="entry name" value="MEMBRANE BOUND PREDICTED REDOX MODULATOR"/>
    <property type="match status" value="1"/>
</dbReference>
<dbReference type="GO" id="GO:0016020">
    <property type="term" value="C:membrane"/>
    <property type="evidence" value="ECO:0007669"/>
    <property type="project" value="UniProtKB-SubCell"/>
</dbReference>
<keyword evidence="5 7" id="KW-0472">Membrane</keyword>
<evidence type="ECO:0000256" key="6">
    <source>
        <dbReference type="SAM" id="MobiDB-lite"/>
    </source>
</evidence>
<evidence type="ECO:0000256" key="1">
    <source>
        <dbReference type="ARBA" id="ARBA00004141"/>
    </source>
</evidence>
<reference evidence="8" key="1">
    <citation type="journal article" date="2020" name="mSystems">
        <title>Genome- and Community-Level Interaction Insights into Carbon Utilization and Element Cycling Functions of Hydrothermarchaeota in Hydrothermal Sediment.</title>
        <authorList>
            <person name="Zhou Z."/>
            <person name="Liu Y."/>
            <person name="Xu W."/>
            <person name="Pan J."/>
            <person name="Luo Z.H."/>
            <person name="Li M."/>
        </authorList>
    </citation>
    <scope>NUCLEOTIDE SEQUENCE [LARGE SCALE GENOMIC DNA]</scope>
    <source>
        <strain evidence="8">SpSt-853</strain>
    </source>
</reference>
<feature type="transmembrane region" description="Helical" evidence="7">
    <location>
        <begin position="53"/>
        <end position="72"/>
    </location>
</feature>
<accession>A0A7C5ERP6</accession>
<name>A0A7C5ERP6_9BACT</name>
<evidence type="ECO:0000256" key="4">
    <source>
        <dbReference type="ARBA" id="ARBA00022989"/>
    </source>
</evidence>
<feature type="transmembrane region" description="Helical" evidence="7">
    <location>
        <begin position="78"/>
        <end position="97"/>
    </location>
</feature>
<comment type="caution">
    <text evidence="8">The sequence shown here is derived from an EMBL/GenBank/DDBJ whole genome shotgun (WGS) entry which is preliminary data.</text>
</comment>
<keyword evidence="3 7" id="KW-0812">Transmembrane</keyword>
<evidence type="ECO:0000313" key="8">
    <source>
        <dbReference type="EMBL" id="HGZ12203.1"/>
    </source>
</evidence>
<dbReference type="PANTHER" id="PTHR30238:SF4">
    <property type="entry name" value="SLL1022 PROTEIN"/>
    <property type="match status" value="1"/>
</dbReference>
<feature type="transmembrane region" description="Helical" evidence="7">
    <location>
        <begin position="202"/>
        <end position="224"/>
    </location>
</feature>
<sequence>MDWAAWGLDRLDWKFFLGLFNIVIIDLILAGDNAVVIAMAVRSLPRQQRQWGIILGAGAAVLLRVLLTFFVAQLLMVQFIKLVGGVLIAWISVKLFIEGAPEQEDREAKSLLQAMWLIMVADITMSTDNILAVAGASHGNFFLLLFGLALSIPFVVFTSNLLSMLMDRYPIIIYLGAAILGRVAAELIFTDPWVVNWLAPPVWFRYTMEAVFAIGVIVVGKLWLRWFWHRAPGEEPAVNPEDPPNNQMASLDSDEMN</sequence>
<dbReference type="NCBIfam" id="TIGR03717">
    <property type="entry name" value="R_switched_YjbE"/>
    <property type="match status" value="1"/>
</dbReference>
<dbReference type="InterPro" id="IPR022301">
    <property type="entry name" value="Integral_membrane_YjbE"/>
</dbReference>
<comment type="similarity">
    <text evidence="2">Belongs to the TerC family.</text>
</comment>
<dbReference type="InterPro" id="IPR005496">
    <property type="entry name" value="Integral_membrane_TerC"/>
</dbReference>
<feature type="transmembrane region" description="Helical" evidence="7">
    <location>
        <begin position="141"/>
        <end position="162"/>
    </location>
</feature>
<dbReference type="Pfam" id="PF03741">
    <property type="entry name" value="TerC"/>
    <property type="match status" value="1"/>
</dbReference>
<protein>
    <submittedName>
        <fullName evidence="8">TerC family protein</fullName>
    </submittedName>
</protein>
<dbReference type="AlphaFoldDB" id="A0A7C5ERP6"/>
<feature type="transmembrane region" description="Helical" evidence="7">
    <location>
        <begin position="15"/>
        <end position="41"/>
    </location>
</feature>
<gene>
    <name evidence="8" type="ORF">ENW48_08290</name>
</gene>
<evidence type="ECO:0000256" key="2">
    <source>
        <dbReference type="ARBA" id="ARBA00007511"/>
    </source>
</evidence>
<comment type="subcellular location">
    <subcellularLocation>
        <location evidence="1">Membrane</location>
        <topology evidence="1">Multi-pass membrane protein</topology>
    </subcellularLocation>
</comment>
<dbReference type="EMBL" id="DTKJ01000057">
    <property type="protein sequence ID" value="HGZ12203.1"/>
    <property type="molecule type" value="Genomic_DNA"/>
</dbReference>
<organism evidence="8">
    <name type="scientific">Desulfobacca acetoxidans</name>
    <dbReference type="NCBI Taxonomy" id="60893"/>
    <lineage>
        <taxon>Bacteria</taxon>
        <taxon>Pseudomonadati</taxon>
        <taxon>Thermodesulfobacteriota</taxon>
        <taxon>Desulfobaccia</taxon>
        <taxon>Desulfobaccales</taxon>
        <taxon>Desulfobaccaceae</taxon>
        <taxon>Desulfobacca</taxon>
    </lineage>
</organism>
<keyword evidence="4 7" id="KW-1133">Transmembrane helix</keyword>
<feature type="transmembrane region" description="Helical" evidence="7">
    <location>
        <begin position="169"/>
        <end position="190"/>
    </location>
</feature>
<feature type="transmembrane region" description="Helical" evidence="7">
    <location>
        <begin position="117"/>
        <end position="135"/>
    </location>
</feature>
<evidence type="ECO:0000256" key="5">
    <source>
        <dbReference type="ARBA" id="ARBA00023136"/>
    </source>
</evidence>
<feature type="region of interest" description="Disordered" evidence="6">
    <location>
        <begin position="237"/>
        <end position="257"/>
    </location>
</feature>
<evidence type="ECO:0000256" key="7">
    <source>
        <dbReference type="SAM" id="Phobius"/>
    </source>
</evidence>
<proteinExistence type="inferred from homology"/>
<evidence type="ECO:0000256" key="3">
    <source>
        <dbReference type="ARBA" id="ARBA00022692"/>
    </source>
</evidence>